<name>F4P890_BATDJ</name>
<gene>
    <name evidence="3" type="ORF">BATDEDRAFT_26712</name>
</gene>
<dbReference type="Gene3D" id="2.130.10.30">
    <property type="entry name" value="Regulator of chromosome condensation 1/beta-lactamase-inhibitor protein II"/>
    <property type="match status" value="1"/>
</dbReference>
<dbReference type="PROSITE" id="PS50012">
    <property type="entry name" value="RCC1_3"/>
    <property type="match status" value="3"/>
</dbReference>
<dbReference type="InterPro" id="IPR053245">
    <property type="entry name" value="MitoProcess-Associated"/>
</dbReference>
<evidence type="ECO:0000313" key="3">
    <source>
        <dbReference type="EMBL" id="EGF78766.1"/>
    </source>
</evidence>
<keyword evidence="4" id="KW-1185">Reference proteome</keyword>
<dbReference type="PANTHER" id="PTHR47563">
    <property type="entry name" value="PROTEIN FMP25, MITOCHONDRIAL"/>
    <property type="match status" value="1"/>
</dbReference>
<dbReference type="GO" id="GO:0034551">
    <property type="term" value="P:mitochondrial respiratory chain complex III assembly"/>
    <property type="evidence" value="ECO:0000318"/>
    <property type="project" value="GO_Central"/>
</dbReference>
<dbReference type="OrthoDB" id="10256179at2759"/>
<reference evidence="3 4" key="1">
    <citation type="submission" date="2009-12" db="EMBL/GenBank/DDBJ databases">
        <title>The draft genome of Batrachochytrium dendrobatidis.</title>
        <authorList>
            <consortium name="US DOE Joint Genome Institute (JGI-PGF)"/>
            <person name="Kuo A."/>
            <person name="Salamov A."/>
            <person name="Schmutz J."/>
            <person name="Lucas S."/>
            <person name="Pitluck S."/>
            <person name="Rosenblum E."/>
            <person name="Stajich J."/>
            <person name="Eisen M."/>
            <person name="Grigoriev I.V."/>
        </authorList>
    </citation>
    <scope>NUCLEOTIDE SEQUENCE [LARGE SCALE GENOMIC DNA]</scope>
    <source>
        <strain evidence="4">JAM81 / FGSC 10211</strain>
    </source>
</reference>
<dbReference type="InterPro" id="IPR009091">
    <property type="entry name" value="RCC1/BLIP-II"/>
</dbReference>
<dbReference type="Pfam" id="PF13540">
    <property type="entry name" value="RCC1_2"/>
    <property type="match status" value="1"/>
</dbReference>
<dbReference type="PROSITE" id="PS00626">
    <property type="entry name" value="RCC1_2"/>
    <property type="match status" value="1"/>
</dbReference>
<dbReference type="OMA" id="EPRNENI"/>
<evidence type="ECO:0000256" key="1">
    <source>
        <dbReference type="PROSITE-ProRule" id="PRU00235"/>
    </source>
</evidence>
<dbReference type="EMBL" id="GL882888">
    <property type="protein sequence ID" value="EGF78766.1"/>
    <property type="molecule type" value="Genomic_DNA"/>
</dbReference>
<feature type="transmembrane region" description="Helical" evidence="2">
    <location>
        <begin position="66"/>
        <end position="86"/>
    </location>
</feature>
<dbReference type="GO" id="GO:0005743">
    <property type="term" value="C:mitochondrial inner membrane"/>
    <property type="evidence" value="ECO:0000318"/>
    <property type="project" value="GO_Central"/>
</dbReference>
<feature type="repeat" description="RCC1" evidence="1">
    <location>
        <begin position="294"/>
        <end position="358"/>
    </location>
</feature>
<dbReference type="SUPFAM" id="SSF50985">
    <property type="entry name" value="RCC1/BLIP-II"/>
    <property type="match status" value="1"/>
</dbReference>
<dbReference type="InParanoid" id="F4P890"/>
<dbReference type="PRINTS" id="PR00633">
    <property type="entry name" value="RCCNDNSATION"/>
</dbReference>
<organism evidence="3 4">
    <name type="scientific">Batrachochytrium dendrobatidis (strain JAM81 / FGSC 10211)</name>
    <name type="common">Frog chytrid fungus</name>
    <dbReference type="NCBI Taxonomy" id="684364"/>
    <lineage>
        <taxon>Eukaryota</taxon>
        <taxon>Fungi</taxon>
        <taxon>Fungi incertae sedis</taxon>
        <taxon>Chytridiomycota</taxon>
        <taxon>Chytridiomycota incertae sedis</taxon>
        <taxon>Chytridiomycetes</taxon>
        <taxon>Rhizophydiales</taxon>
        <taxon>Rhizophydiales incertae sedis</taxon>
        <taxon>Batrachochytrium</taxon>
    </lineage>
</organism>
<keyword evidence="2" id="KW-1133">Transmembrane helix</keyword>
<protein>
    <submittedName>
        <fullName evidence="3">Uncharacterized protein</fullName>
    </submittedName>
</protein>
<keyword evidence="2" id="KW-0472">Membrane</keyword>
<evidence type="ECO:0000256" key="2">
    <source>
        <dbReference type="SAM" id="Phobius"/>
    </source>
</evidence>
<dbReference type="PANTHER" id="PTHR47563:SF1">
    <property type="entry name" value="PROTEIN FMP25, MITOCHONDRIAL"/>
    <property type="match status" value="1"/>
</dbReference>
<proteinExistence type="predicted"/>
<evidence type="ECO:0000313" key="4">
    <source>
        <dbReference type="Proteomes" id="UP000007241"/>
    </source>
</evidence>
<dbReference type="InterPro" id="IPR000408">
    <property type="entry name" value="Reg_chr_condens"/>
</dbReference>
<feature type="repeat" description="RCC1" evidence="1">
    <location>
        <begin position="362"/>
        <end position="427"/>
    </location>
</feature>
<sequence length="581" mass="63003">MTAVKRILFSFSSANTFRFTSNSIITKRQFTCIKPPNKPADPHSDTNVHPAQKVVQKQIRNSRSTIFALSIGIGLVSFLTAVYTVHSEENDLIRTMDLTALKTQIKAACMYPGVYIWGSNRGGLVQPGTLSKLDQPVSIEAFKGRALRDLAFGDTHAAAIDEHGNLLQWGRSMSSDQPKLTFTQHNLVKVTCASQKTYALSRNVTPLKLPAGSAWGERITSISCGSSHLIAVSNTGRAYSFACDSNANKCGQLGLGHVNIVDEDSFVLNRISGLSMCDKVAAGRSHSIIGTTDGRAFGFGQNRFGQLGIGLCKDIIHASPVQIDTIWSDSGKPTQKSPDSKCTHIAAGGDTTLFVVDTPKTTRVLASGHGQFGQLGTGNFNHTMATPSLIKPLSNLVEYDSIQHKISPIRVRKVCVGDVHCCVVMNNSIGEHGQVGLSGWVSGVWKWLWTGSRTKESERYGHDVLVWGMNMDGQLRRADSKKGSLASPGYMLPIVYQDVGKLNASHEHGHGHGHGLVEKDTMIIEAESKLDANDEMEENTGNIRLQLASKGWVTFKSGNLSVSQDIVLGPNLTAVYTRLDQ</sequence>
<dbReference type="Pfam" id="PF00415">
    <property type="entry name" value="RCC1"/>
    <property type="match status" value="1"/>
</dbReference>
<dbReference type="STRING" id="684364.F4P890"/>
<feature type="repeat" description="RCC1" evidence="1">
    <location>
        <begin position="112"/>
        <end position="163"/>
    </location>
</feature>
<dbReference type="AlphaFoldDB" id="F4P890"/>
<dbReference type="Proteomes" id="UP000007241">
    <property type="component" value="Unassembled WGS sequence"/>
</dbReference>
<dbReference type="RefSeq" id="XP_006680742.1">
    <property type="nucleotide sequence ID" value="XM_006680679.1"/>
</dbReference>
<accession>F4P890</accession>
<keyword evidence="2" id="KW-0812">Transmembrane</keyword>
<dbReference type="HOGENOM" id="CLU_021989_0_0_1"/>
<dbReference type="GeneID" id="18239107"/>